<dbReference type="Pfam" id="PF03604">
    <property type="entry name" value="Zn_ribbon_RPAB4"/>
    <property type="match status" value="1"/>
</dbReference>
<dbReference type="GO" id="GO:0006351">
    <property type="term" value="P:DNA-templated transcription"/>
    <property type="evidence" value="ECO:0007669"/>
    <property type="project" value="InterPro"/>
</dbReference>
<name>A0A6G1GIQ6_9PEZI</name>
<dbReference type="InterPro" id="IPR029040">
    <property type="entry name" value="RPABC4/Spt4"/>
</dbReference>
<dbReference type="GO" id="GO:0005665">
    <property type="term" value="C:RNA polymerase II, core complex"/>
    <property type="evidence" value="ECO:0007669"/>
    <property type="project" value="TreeGrafter"/>
</dbReference>
<dbReference type="GO" id="GO:0003677">
    <property type="term" value="F:DNA binding"/>
    <property type="evidence" value="ECO:0007669"/>
    <property type="project" value="InterPro"/>
</dbReference>
<dbReference type="InterPro" id="IPR039747">
    <property type="entry name" value="RPABC4"/>
</dbReference>
<dbReference type="OrthoDB" id="5585087at2759"/>
<evidence type="ECO:0000256" key="4">
    <source>
        <dbReference type="ARBA" id="ARBA00023242"/>
    </source>
</evidence>
<accession>A0A6G1GIQ6</accession>
<dbReference type="PANTHER" id="PTHR12056:SF2">
    <property type="entry name" value="GEO11084P1"/>
    <property type="match status" value="1"/>
</dbReference>
<dbReference type="GO" id="GO:0008270">
    <property type="term" value="F:zinc ion binding"/>
    <property type="evidence" value="ECO:0007669"/>
    <property type="project" value="InterPro"/>
</dbReference>
<organism evidence="7 8">
    <name type="scientific">Aulographum hederae CBS 113979</name>
    <dbReference type="NCBI Taxonomy" id="1176131"/>
    <lineage>
        <taxon>Eukaryota</taxon>
        <taxon>Fungi</taxon>
        <taxon>Dikarya</taxon>
        <taxon>Ascomycota</taxon>
        <taxon>Pezizomycotina</taxon>
        <taxon>Dothideomycetes</taxon>
        <taxon>Pleosporomycetidae</taxon>
        <taxon>Aulographales</taxon>
        <taxon>Aulographaceae</taxon>
    </lineage>
</organism>
<dbReference type="PANTHER" id="PTHR12056">
    <property type="entry name" value="DNA-DIRECTED RNA POLYMERASES I, II, AND III"/>
    <property type="match status" value="1"/>
</dbReference>
<evidence type="ECO:0000256" key="1">
    <source>
        <dbReference type="ARBA" id="ARBA00004123"/>
    </source>
</evidence>
<dbReference type="SUPFAM" id="SSF63393">
    <property type="entry name" value="RNA polymerase subunits"/>
    <property type="match status" value="1"/>
</dbReference>
<dbReference type="SMART" id="SM00659">
    <property type="entry name" value="RPOLCX"/>
    <property type="match status" value="1"/>
</dbReference>
<keyword evidence="2" id="KW-0479">Metal-binding</keyword>
<dbReference type="InterPro" id="IPR006591">
    <property type="entry name" value="RNAP_P/RPABC4"/>
</dbReference>
<evidence type="ECO:0000256" key="5">
    <source>
        <dbReference type="ARBA" id="ARBA00025770"/>
    </source>
</evidence>
<evidence type="ECO:0000256" key="3">
    <source>
        <dbReference type="ARBA" id="ARBA00022833"/>
    </source>
</evidence>
<dbReference type="AlphaFoldDB" id="A0A6G1GIQ6"/>
<protein>
    <submittedName>
        <fullName evidence="7">Metallothionein-I gene transcription activator</fullName>
    </submittedName>
</protein>
<dbReference type="FunFam" id="2.20.28.30:FF:000002">
    <property type="entry name" value="DNA-directed RNA polymerases II, IV and V subunit 12"/>
    <property type="match status" value="1"/>
</dbReference>
<comment type="similarity">
    <text evidence="5">Belongs to the archaeal Rpo12/eukaryotic RPC10 RNA polymerase subunit family.</text>
</comment>
<proteinExistence type="inferred from homology"/>
<dbReference type="GO" id="GO:0005736">
    <property type="term" value="C:RNA polymerase I complex"/>
    <property type="evidence" value="ECO:0007669"/>
    <property type="project" value="TreeGrafter"/>
</dbReference>
<dbReference type="GO" id="GO:0003899">
    <property type="term" value="F:DNA-directed RNA polymerase activity"/>
    <property type="evidence" value="ECO:0007669"/>
    <property type="project" value="InterPro"/>
</dbReference>
<dbReference type="GO" id="GO:0005666">
    <property type="term" value="C:RNA polymerase III complex"/>
    <property type="evidence" value="ECO:0007669"/>
    <property type="project" value="TreeGrafter"/>
</dbReference>
<comment type="subcellular location">
    <subcellularLocation>
        <location evidence="1">Nucleus</location>
    </subcellularLocation>
</comment>
<keyword evidence="4" id="KW-0539">Nucleus</keyword>
<gene>
    <name evidence="7" type="ORF">K402DRAFT_387503</name>
</gene>
<evidence type="ECO:0000313" key="8">
    <source>
        <dbReference type="Proteomes" id="UP000800041"/>
    </source>
</evidence>
<feature type="compositionally biased region" description="Polar residues" evidence="6">
    <location>
        <begin position="13"/>
        <end position="22"/>
    </location>
</feature>
<keyword evidence="8" id="KW-1185">Reference proteome</keyword>
<dbReference type="Proteomes" id="UP000800041">
    <property type="component" value="Unassembled WGS sequence"/>
</dbReference>
<evidence type="ECO:0000256" key="2">
    <source>
        <dbReference type="ARBA" id="ARBA00022723"/>
    </source>
</evidence>
<sequence>MSSTPYTGPGGPSATNPGFGSSSATKIDAPTVLYACGDCDEKTALQRGDIIMCKKCGHRVLYKMRTNKLVQFEAR</sequence>
<evidence type="ECO:0000313" key="7">
    <source>
        <dbReference type="EMBL" id="KAF1980833.1"/>
    </source>
</evidence>
<reference evidence="7" key="1">
    <citation type="journal article" date="2020" name="Stud. Mycol.">
        <title>101 Dothideomycetes genomes: a test case for predicting lifestyles and emergence of pathogens.</title>
        <authorList>
            <person name="Haridas S."/>
            <person name="Albert R."/>
            <person name="Binder M."/>
            <person name="Bloem J."/>
            <person name="Labutti K."/>
            <person name="Salamov A."/>
            <person name="Andreopoulos B."/>
            <person name="Baker S."/>
            <person name="Barry K."/>
            <person name="Bills G."/>
            <person name="Bluhm B."/>
            <person name="Cannon C."/>
            <person name="Castanera R."/>
            <person name="Culley D."/>
            <person name="Daum C."/>
            <person name="Ezra D."/>
            <person name="Gonzalez J."/>
            <person name="Henrissat B."/>
            <person name="Kuo A."/>
            <person name="Liang C."/>
            <person name="Lipzen A."/>
            <person name="Lutzoni F."/>
            <person name="Magnuson J."/>
            <person name="Mondo S."/>
            <person name="Nolan M."/>
            <person name="Ohm R."/>
            <person name="Pangilinan J."/>
            <person name="Park H.-J."/>
            <person name="Ramirez L."/>
            <person name="Alfaro M."/>
            <person name="Sun H."/>
            <person name="Tritt A."/>
            <person name="Yoshinaga Y."/>
            <person name="Zwiers L.-H."/>
            <person name="Turgeon B."/>
            <person name="Goodwin S."/>
            <person name="Spatafora J."/>
            <person name="Crous P."/>
            <person name="Grigoriev I."/>
        </authorList>
    </citation>
    <scope>NUCLEOTIDE SEQUENCE</scope>
    <source>
        <strain evidence="7">CBS 113979</strain>
    </source>
</reference>
<dbReference type="EMBL" id="ML977218">
    <property type="protein sequence ID" value="KAF1980833.1"/>
    <property type="molecule type" value="Genomic_DNA"/>
</dbReference>
<keyword evidence="3" id="KW-0862">Zinc</keyword>
<evidence type="ECO:0000256" key="6">
    <source>
        <dbReference type="SAM" id="MobiDB-lite"/>
    </source>
</evidence>
<feature type="region of interest" description="Disordered" evidence="6">
    <location>
        <begin position="1"/>
        <end position="22"/>
    </location>
</feature>
<dbReference type="Gene3D" id="2.20.28.30">
    <property type="entry name" value="RNA polymerase ii, chain L"/>
    <property type="match status" value="1"/>
</dbReference>